<dbReference type="Proteomes" id="UP001172102">
    <property type="component" value="Unassembled WGS sequence"/>
</dbReference>
<proteinExistence type="predicted"/>
<dbReference type="EMBL" id="JAUKUA010000001">
    <property type="protein sequence ID" value="KAK0730296.1"/>
    <property type="molecule type" value="Genomic_DNA"/>
</dbReference>
<dbReference type="AlphaFoldDB" id="A0AA40EAP2"/>
<comment type="caution">
    <text evidence="2">The sequence shown here is derived from an EMBL/GenBank/DDBJ whole genome shotgun (WGS) entry which is preliminary data.</text>
</comment>
<organism evidence="2 3">
    <name type="scientific">Lasiosphaeris hirsuta</name>
    <dbReference type="NCBI Taxonomy" id="260670"/>
    <lineage>
        <taxon>Eukaryota</taxon>
        <taxon>Fungi</taxon>
        <taxon>Dikarya</taxon>
        <taxon>Ascomycota</taxon>
        <taxon>Pezizomycotina</taxon>
        <taxon>Sordariomycetes</taxon>
        <taxon>Sordariomycetidae</taxon>
        <taxon>Sordariales</taxon>
        <taxon>Lasiosphaeriaceae</taxon>
        <taxon>Lasiosphaeris</taxon>
    </lineage>
</organism>
<dbReference type="Pfam" id="PF09362">
    <property type="entry name" value="DUF1996"/>
    <property type="match status" value="1"/>
</dbReference>
<gene>
    <name evidence="2" type="ORF">B0H67DRAFT_652178</name>
</gene>
<feature type="domain" description="DUF1996" evidence="1">
    <location>
        <begin position="30"/>
        <end position="286"/>
    </location>
</feature>
<sequence length="371" mass="40129">MLAQDAAAQNINVGRLLRFSCSQLVIERTDPLVNPGVNPSPHTHQIVGGNSFNVTMDPNRMDPAAESTCTSCTYGEDFSNYWTASLYFKSPENGTYKLVPQATNFVGIDDEPQPKGGGLTIYYMTPFRSTDQKTTAFKPGFRMITGNPDFRSKNGTLAGICHRCNGAGIAVQTAPCDSIDTGEFPPRICPEGIRASVIFPSCWDGKNLDSPDHRSHMAYSPSSGTLAGSSCPSSHPVRVPQLMYEVHWDTSSFNDPKYFEGGKQPFVYSFGDATGFGQHGDYIFGWKGDALQRGMDATLGNDCVNDICSALKSQSSKDAANCVKKTQVPDEIVGRGGECKFMSAFLQSDFLSNAVLIGLATLPGNAPVTYR</sequence>
<dbReference type="InterPro" id="IPR018535">
    <property type="entry name" value="DUF1996"/>
</dbReference>
<name>A0AA40EAP2_9PEZI</name>
<dbReference type="PANTHER" id="PTHR43662">
    <property type="match status" value="1"/>
</dbReference>
<accession>A0AA40EAP2</accession>
<keyword evidence="3" id="KW-1185">Reference proteome</keyword>
<evidence type="ECO:0000313" key="3">
    <source>
        <dbReference type="Proteomes" id="UP001172102"/>
    </source>
</evidence>
<protein>
    <recommendedName>
        <fullName evidence="1">DUF1996 domain-containing protein</fullName>
    </recommendedName>
</protein>
<evidence type="ECO:0000259" key="1">
    <source>
        <dbReference type="Pfam" id="PF09362"/>
    </source>
</evidence>
<reference evidence="2" key="1">
    <citation type="submission" date="2023-06" db="EMBL/GenBank/DDBJ databases">
        <title>Genome-scale phylogeny and comparative genomics of the fungal order Sordariales.</title>
        <authorList>
            <consortium name="Lawrence Berkeley National Laboratory"/>
            <person name="Hensen N."/>
            <person name="Bonometti L."/>
            <person name="Westerberg I."/>
            <person name="Brannstrom I.O."/>
            <person name="Guillou S."/>
            <person name="Cros-Aarteil S."/>
            <person name="Calhoun S."/>
            <person name="Haridas S."/>
            <person name="Kuo A."/>
            <person name="Mondo S."/>
            <person name="Pangilinan J."/>
            <person name="Riley R."/>
            <person name="Labutti K."/>
            <person name="Andreopoulos B."/>
            <person name="Lipzen A."/>
            <person name="Chen C."/>
            <person name="Yanf M."/>
            <person name="Daum C."/>
            <person name="Ng V."/>
            <person name="Clum A."/>
            <person name="Steindorff A."/>
            <person name="Ohm R."/>
            <person name="Martin F."/>
            <person name="Silar P."/>
            <person name="Natvig D."/>
            <person name="Lalanne C."/>
            <person name="Gautier V."/>
            <person name="Ament-Velasquez S.L."/>
            <person name="Kruys A."/>
            <person name="Hutchinson M.I."/>
            <person name="Powell A.J."/>
            <person name="Barry K."/>
            <person name="Miller A.N."/>
            <person name="Grigoriev I.V."/>
            <person name="Debuchy R."/>
            <person name="Gladieux P."/>
            <person name="Thoren M.H."/>
            <person name="Johannesson H."/>
        </authorList>
    </citation>
    <scope>NUCLEOTIDE SEQUENCE</scope>
    <source>
        <strain evidence="2">SMH4607-1</strain>
    </source>
</reference>
<evidence type="ECO:0000313" key="2">
    <source>
        <dbReference type="EMBL" id="KAK0730296.1"/>
    </source>
</evidence>
<dbReference type="PANTHER" id="PTHR43662:SF2">
    <property type="entry name" value="DUF1996 DOMAIN-CONTAINING PROTEIN"/>
    <property type="match status" value="1"/>
</dbReference>